<dbReference type="AlphaFoldDB" id="A0A9X8UG85"/>
<sequence length="261" mass="28343">MTQLFTLFSSSAGNCACLSSGATTLLIDAGGNCKKISEALLGHGIDPQSLNGILLTHEHTDHISALKVLLKRCPVPVYSRPGTLQYLADHDLVPPNADLIPVEEGGVIGDISFAVFPTLHDCADPCGYTFSLPDGRKIGVATDLGRFTDVVFDSLCGSDIVVLESNYDRNMLEVSGYPYPLIRRIKSDTGHLSNDDCAGAVLRLVRQGVRRLILAHTSKQNNFEELAWRTTYDTLQQEDLQPDEITLEVAPKFTCSPVIAV</sequence>
<gene>
    <name evidence="2" type="ORF">EDD78_1184</name>
</gene>
<protein>
    <submittedName>
        <fullName evidence="2">Phosphoribosyl 1,2-cyclic phosphodiesterase</fullName>
    </submittedName>
</protein>
<dbReference type="EMBL" id="SLUK01000018">
    <property type="protein sequence ID" value="TCL40695.1"/>
    <property type="molecule type" value="Genomic_DNA"/>
</dbReference>
<evidence type="ECO:0000313" key="2">
    <source>
        <dbReference type="EMBL" id="TCL40695.1"/>
    </source>
</evidence>
<organism evidence="2 3">
    <name type="scientific">Harryflintia acetispora</name>
    <dbReference type="NCBI Taxonomy" id="1849041"/>
    <lineage>
        <taxon>Bacteria</taxon>
        <taxon>Bacillati</taxon>
        <taxon>Bacillota</taxon>
        <taxon>Clostridia</taxon>
        <taxon>Eubacteriales</taxon>
        <taxon>Oscillospiraceae</taxon>
        <taxon>Harryflintia</taxon>
    </lineage>
</organism>
<comment type="caution">
    <text evidence="2">The sequence shown here is derived from an EMBL/GenBank/DDBJ whole genome shotgun (WGS) entry which is preliminary data.</text>
</comment>
<dbReference type="Pfam" id="PF12706">
    <property type="entry name" value="Lactamase_B_2"/>
    <property type="match status" value="1"/>
</dbReference>
<dbReference type="Gene3D" id="3.60.15.10">
    <property type="entry name" value="Ribonuclease Z/Hydroxyacylglutathione hydrolase-like"/>
    <property type="match status" value="1"/>
</dbReference>
<dbReference type="InterPro" id="IPR001279">
    <property type="entry name" value="Metallo-B-lactamas"/>
</dbReference>
<keyword evidence="3" id="KW-1185">Reference proteome</keyword>
<dbReference type="RefSeq" id="WP_132085315.1">
    <property type="nucleotide sequence ID" value="NZ_SLUK01000018.1"/>
</dbReference>
<dbReference type="PANTHER" id="PTHR47619:SF1">
    <property type="entry name" value="EXODEOXYRIBONUCLEASE WALJ"/>
    <property type="match status" value="1"/>
</dbReference>
<feature type="domain" description="Metallo-beta-lactamase" evidence="1">
    <location>
        <begin position="12"/>
        <end position="191"/>
    </location>
</feature>
<dbReference type="Proteomes" id="UP000294682">
    <property type="component" value="Unassembled WGS sequence"/>
</dbReference>
<accession>A0A9X8UG85</accession>
<evidence type="ECO:0000313" key="3">
    <source>
        <dbReference type="Proteomes" id="UP000294682"/>
    </source>
</evidence>
<reference evidence="2 3" key="1">
    <citation type="submission" date="2019-03" db="EMBL/GenBank/DDBJ databases">
        <title>Genomic Encyclopedia of Type Strains, Phase IV (KMG-IV): sequencing the most valuable type-strain genomes for metagenomic binning, comparative biology and taxonomic classification.</title>
        <authorList>
            <person name="Goeker M."/>
        </authorList>
    </citation>
    <scope>NUCLEOTIDE SEQUENCE [LARGE SCALE GENOMIC DNA]</scope>
    <source>
        <strain evidence="2 3">DSM 100433</strain>
    </source>
</reference>
<dbReference type="PANTHER" id="PTHR47619">
    <property type="entry name" value="METALLO-HYDROLASE YYCJ-RELATED"/>
    <property type="match status" value="1"/>
</dbReference>
<dbReference type="InterPro" id="IPR052533">
    <property type="entry name" value="WalJ/YycJ-like"/>
</dbReference>
<evidence type="ECO:0000259" key="1">
    <source>
        <dbReference type="SMART" id="SM00849"/>
    </source>
</evidence>
<dbReference type="SMART" id="SM00849">
    <property type="entry name" value="Lactamase_B"/>
    <property type="match status" value="1"/>
</dbReference>
<dbReference type="InterPro" id="IPR036866">
    <property type="entry name" value="RibonucZ/Hydroxyglut_hydro"/>
</dbReference>
<proteinExistence type="predicted"/>
<name>A0A9X8UG85_9FIRM</name>
<dbReference type="SUPFAM" id="SSF56281">
    <property type="entry name" value="Metallo-hydrolase/oxidoreductase"/>
    <property type="match status" value="1"/>
</dbReference>